<dbReference type="HOGENOM" id="CLU_002680_1_0_1"/>
<evidence type="ECO:0000313" key="4">
    <source>
        <dbReference type="Proteomes" id="UP000053664"/>
    </source>
</evidence>
<dbReference type="Pfam" id="PF23463">
    <property type="entry name" value="WWE_2"/>
    <property type="match status" value="1"/>
</dbReference>
<dbReference type="SUPFAM" id="SSF53474">
    <property type="entry name" value="alpha/beta-Hydrolases"/>
    <property type="match status" value="1"/>
</dbReference>
<dbReference type="InterPro" id="IPR004177">
    <property type="entry name" value="DDHD_dom"/>
</dbReference>
<feature type="compositionally biased region" description="Acidic residues" evidence="1">
    <location>
        <begin position="968"/>
        <end position="978"/>
    </location>
</feature>
<dbReference type="Pfam" id="PF02862">
    <property type="entry name" value="DDHD"/>
    <property type="match status" value="1"/>
</dbReference>
<organism evidence="3 4">
    <name type="scientific">Pseudozyma flocculosa PF-1</name>
    <dbReference type="NCBI Taxonomy" id="1277687"/>
    <lineage>
        <taxon>Eukaryota</taxon>
        <taxon>Fungi</taxon>
        <taxon>Dikarya</taxon>
        <taxon>Basidiomycota</taxon>
        <taxon>Ustilaginomycotina</taxon>
        <taxon>Ustilaginomycetes</taxon>
        <taxon>Ustilaginales</taxon>
        <taxon>Ustilaginaceae</taxon>
        <taxon>Pseudozyma</taxon>
    </lineage>
</organism>
<feature type="region of interest" description="Disordered" evidence="1">
    <location>
        <begin position="1107"/>
        <end position="1151"/>
    </location>
</feature>
<dbReference type="GeneID" id="19316675"/>
<evidence type="ECO:0000259" key="2">
    <source>
        <dbReference type="PROSITE" id="PS51043"/>
    </source>
</evidence>
<dbReference type="eggNOG" id="KOG2308">
    <property type="taxonomic scope" value="Eukaryota"/>
</dbReference>
<feature type="compositionally biased region" description="Basic and acidic residues" evidence="1">
    <location>
        <begin position="540"/>
        <end position="549"/>
    </location>
</feature>
<feature type="compositionally biased region" description="Basic and acidic residues" evidence="1">
    <location>
        <begin position="305"/>
        <end position="328"/>
    </location>
</feature>
<evidence type="ECO:0000256" key="1">
    <source>
        <dbReference type="SAM" id="MobiDB-lite"/>
    </source>
</evidence>
<dbReference type="InterPro" id="IPR057826">
    <property type="entry name" value="WWE_C20G8.02"/>
</dbReference>
<dbReference type="Proteomes" id="UP000053664">
    <property type="component" value="Unassembled WGS sequence"/>
</dbReference>
<sequence length="1151" mass="126389">MTSQNQPAAPSQDSATPTAEPLRDAPTPTSSVSAAPDKRPRWLYARGKGWATFAVEDDKALEERWQQLGGAQWAESLEAAQGDDEDDEDGTQRQGQGDGQGDDAAEQPKAKRRQRPPMPTAPPSGVDAVRSAISGVTDLPGKAKRTIKQTADQASGAMSKPTGSDTPLTKVAKGAKKATEHEGSGSDGVKAKSDGDDRNTDADGSDAPSSKQKDGKTMVNEILDPDQPESERRSKVAVMEDKLFDVDLERMVLYPVFWKGVLLKVVRAEWFYSSSTDGSYAPISWDDHLSGDLDAAYDKARPWTRGEDAATDVKKPKDGKRSDAKQGSDEEEVVDKDDLVPLPSMENQGRILFEDAEVGRIFSEDLRGRFLSVLGGSIVVRGFDKAEAIARQKSSGSYLPFSLPWAADDEDASDDESGDQAGDAKQRRQEQGSTFGARSASKREGAARPGGKPPAGGGADESSPSKASGDDTDERKSFASRLWPSSDSLTRPAVALLRMVGYSRDDAAEEGKRRVKQKATEDEVDRQRNSNTAQGSGGGEKVDASKESDQPEIDEDLKDEPPELVLAIHGIGQQLTEDFDALDFVYDVERLRNVSNKQAADPAVRRLARGRRAQYIPICWRRALKFDEKPEGNDNFYTLDDVTNSAAIPIVRNVISKVVLDVPFYLSHHRQKMIESVTAELNRTYRLFCRRNPDFERKGGRVSIIGHSLGSALATDILSAQPTRVPPMHEVAEEDPDRLKENKHLHFNVKNLFFIGSPVGFFLYLDGGQLIARRGTLRSRAEAKEGEEDASWDAQGKYGCLATETVYNIYNPTDPVAFQLGATADRTYASMVKPIPIADAAGALLQALALPRLSVTRIFEKYGEHPFKGVGKIVWQAQRYEEGNDDDDEPGSEDGAADIDEIAASERRLQKERELGRKILDSSHFLKHVRKMKKLDEDAKKKREQADRESKEEGDEKDGDEGRGHDEQDGEADTDDGSDGGSKQALVDEPAPMATEVGTLQKRLQPRRTLDTAKKRGLSLQTAPSSPEAGPEDEGQHVDLDMLERGERRFRALNPHGCIDFMLAGSIGFSEYLDALSAHLQYWTHPDFATFVLTQLFADWSGGDNVTVVPDVEIPGKPGEGEDDEEQEEDEDDQEGEEDEDDEDSDEFEKE</sequence>
<feature type="compositionally biased region" description="Acidic residues" evidence="1">
    <location>
        <begin position="407"/>
        <end position="418"/>
    </location>
</feature>
<feature type="compositionally biased region" description="Acidic residues" evidence="1">
    <location>
        <begin position="1121"/>
        <end position="1151"/>
    </location>
</feature>
<feature type="region of interest" description="Disordered" evidence="1">
    <location>
        <begin position="66"/>
        <end position="235"/>
    </location>
</feature>
<feature type="region of interest" description="Disordered" evidence="1">
    <location>
        <begin position="305"/>
        <end position="342"/>
    </location>
</feature>
<feature type="region of interest" description="Disordered" evidence="1">
    <location>
        <begin position="931"/>
        <end position="1036"/>
    </location>
</feature>
<feature type="compositionally biased region" description="Basic and acidic residues" evidence="1">
    <location>
        <begin position="934"/>
        <end position="951"/>
    </location>
</feature>
<dbReference type="EMBL" id="KE361629">
    <property type="protein sequence ID" value="EPQ29883.1"/>
    <property type="molecule type" value="Genomic_DNA"/>
</dbReference>
<feature type="region of interest" description="Disordered" evidence="1">
    <location>
        <begin position="507"/>
        <end position="559"/>
    </location>
</feature>
<dbReference type="PROSITE" id="PS51043">
    <property type="entry name" value="DDHD"/>
    <property type="match status" value="1"/>
</dbReference>
<reference evidence="3 4" key="1">
    <citation type="journal article" date="2013" name="Plant Cell">
        <title>The transition from a phytopathogenic smut ancestor to an anamorphic biocontrol agent deciphered by comparative whole-genome analysis.</title>
        <authorList>
            <person name="Lefebvre F."/>
            <person name="Joly D.L."/>
            <person name="Labbe C."/>
            <person name="Teichmann B."/>
            <person name="Linning R."/>
            <person name="Belzile F."/>
            <person name="Bakkeren G."/>
            <person name="Belanger R.R."/>
        </authorList>
    </citation>
    <scope>NUCLEOTIDE SEQUENCE [LARGE SCALE GENOMIC DNA]</scope>
    <source>
        <strain evidence="3 4">PF-1</strain>
    </source>
</reference>
<dbReference type="PANTHER" id="PTHR23509">
    <property type="entry name" value="PA-PL1 PHOSPHOLIPASE FAMILY"/>
    <property type="match status" value="1"/>
</dbReference>
<feature type="compositionally biased region" description="Basic and acidic residues" evidence="1">
    <location>
        <begin position="507"/>
        <end position="528"/>
    </location>
</feature>
<evidence type="ECO:0000313" key="3">
    <source>
        <dbReference type="EMBL" id="EPQ29883.1"/>
    </source>
</evidence>
<proteinExistence type="predicted"/>
<name>A0A061HBC5_9BASI</name>
<feature type="region of interest" description="Disordered" evidence="1">
    <location>
        <begin position="1"/>
        <end position="41"/>
    </location>
</feature>
<dbReference type="InterPro" id="IPR029058">
    <property type="entry name" value="AB_hydrolase_fold"/>
</dbReference>
<dbReference type="KEGG" id="pfp:PFL1_02556"/>
<dbReference type="InterPro" id="IPR058055">
    <property type="entry name" value="PA-PLA1"/>
</dbReference>
<dbReference type="GO" id="GO:0004620">
    <property type="term" value="F:phospholipase activity"/>
    <property type="evidence" value="ECO:0007669"/>
    <property type="project" value="TreeGrafter"/>
</dbReference>
<feature type="compositionally biased region" description="Polar residues" evidence="1">
    <location>
        <begin position="1"/>
        <end position="17"/>
    </location>
</feature>
<dbReference type="OrthoDB" id="69269at2759"/>
<accession>A0A061HBC5</accession>
<feature type="compositionally biased region" description="Basic and acidic residues" evidence="1">
    <location>
        <begin position="177"/>
        <end position="201"/>
    </location>
</feature>
<feature type="region of interest" description="Disordered" evidence="1">
    <location>
        <begin position="400"/>
        <end position="483"/>
    </location>
</feature>
<dbReference type="GO" id="GO:0046872">
    <property type="term" value="F:metal ion binding"/>
    <property type="evidence" value="ECO:0007669"/>
    <property type="project" value="InterPro"/>
</dbReference>
<gene>
    <name evidence="3" type="ORF">PFL1_02556</name>
</gene>
<feature type="domain" description="DDHD" evidence="2">
    <location>
        <begin position="745"/>
        <end position="1098"/>
    </location>
</feature>
<protein>
    <recommendedName>
        <fullName evidence="2">DDHD domain-containing protein</fullName>
    </recommendedName>
</protein>
<dbReference type="SMART" id="SM01127">
    <property type="entry name" value="DDHD"/>
    <property type="match status" value="1"/>
</dbReference>
<dbReference type="RefSeq" id="XP_007878263.1">
    <property type="nucleotide sequence ID" value="XM_007880072.1"/>
</dbReference>
<dbReference type="GO" id="GO:0005737">
    <property type="term" value="C:cytoplasm"/>
    <property type="evidence" value="ECO:0007669"/>
    <property type="project" value="TreeGrafter"/>
</dbReference>
<dbReference type="AlphaFoldDB" id="A0A061HBC5"/>
<dbReference type="PANTHER" id="PTHR23509:SF6">
    <property type="entry name" value="PHOSPHOLIPASE C1020.13C-RELATED"/>
    <property type="match status" value="1"/>
</dbReference>